<evidence type="ECO:0000313" key="2">
    <source>
        <dbReference type="EMBL" id="KAF2642686.1"/>
    </source>
</evidence>
<keyword evidence="1" id="KW-0732">Signal</keyword>
<feature type="signal peptide" evidence="1">
    <location>
        <begin position="1"/>
        <end position="21"/>
    </location>
</feature>
<dbReference type="SUPFAM" id="SSF56973">
    <property type="entry name" value="Aerolisin/ETX pore-forming domain"/>
    <property type="match status" value="1"/>
</dbReference>
<accession>A0A6A6S448</accession>
<dbReference type="InterPro" id="IPR004991">
    <property type="entry name" value="Aerolysin-like"/>
</dbReference>
<gene>
    <name evidence="2" type="ORF">P280DRAFT_506049</name>
</gene>
<dbReference type="EMBL" id="MU006781">
    <property type="protein sequence ID" value="KAF2642686.1"/>
    <property type="molecule type" value="Genomic_DNA"/>
</dbReference>
<keyword evidence="3" id="KW-1185">Reference proteome</keyword>
<reference evidence="2" key="1">
    <citation type="journal article" date="2020" name="Stud. Mycol.">
        <title>101 Dothideomycetes genomes: a test case for predicting lifestyles and emergence of pathogens.</title>
        <authorList>
            <person name="Haridas S."/>
            <person name="Albert R."/>
            <person name="Binder M."/>
            <person name="Bloem J."/>
            <person name="Labutti K."/>
            <person name="Salamov A."/>
            <person name="Andreopoulos B."/>
            <person name="Baker S."/>
            <person name="Barry K."/>
            <person name="Bills G."/>
            <person name="Bluhm B."/>
            <person name="Cannon C."/>
            <person name="Castanera R."/>
            <person name="Culley D."/>
            <person name="Daum C."/>
            <person name="Ezra D."/>
            <person name="Gonzalez J."/>
            <person name="Henrissat B."/>
            <person name="Kuo A."/>
            <person name="Liang C."/>
            <person name="Lipzen A."/>
            <person name="Lutzoni F."/>
            <person name="Magnuson J."/>
            <person name="Mondo S."/>
            <person name="Nolan M."/>
            <person name="Ohm R."/>
            <person name="Pangilinan J."/>
            <person name="Park H.-J."/>
            <person name="Ramirez L."/>
            <person name="Alfaro M."/>
            <person name="Sun H."/>
            <person name="Tritt A."/>
            <person name="Yoshinaga Y."/>
            <person name="Zwiers L.-H."/>
            <person name="Turgeon B."/>
            <person name="Goodwin S."/>
            <person name="Spatafora J."/>
            <person name="Crous P."/>
            <person name="Grigoriev I."/>
        </authorList>
    </citation>
    <scope>NUCLEOTIDE SEQUENCE</scope>
    <source>
        <strain evidence="2">CBS 473.64</strain>
    </source>
</reference>
<protein>
    <recommendedName>
        <fullName evidence="4">Jacalin-type lectin domain-containing protein</fullName>
    </recommendedName>
</protein>
<evidence type="ECO:0000256" key="1">
    <source>
        <dbReference type="SAM" id="SignalP"/>
    </source>
</evidence>
<dbReference type="OrthoDB" id="3758675at2759"/>
<dbReference type="Gene3D" id="2.170.15.10">
    <property type="entry name" value="Proaerolysin, chain A, domain 3"/>
    <property type="match status" value="1"/>
</dbReference>
<evidence type="ECO:0000313" key="3">
    <source>
        <dbReference type="Proteomes" id="UP000799753"/>
    </source>
</evidence>
<evidence type="ECO:0008006" key="4">
    <source>
        <dbReference type="Google" id="ProtNLM"/>
    </source>
</evidence>
<sequence>MRLGLLIKGLALLSLSSLGLADDCTDGLDNNYVFGNPTLVGQQYSDSDKAFYCETRWKDGLVVNGIELWANKWNVQAFRVRYSDGSWSNIHGNKDYKDVHDNKQITWDSGTRIEKIQYYENHARDSPGSFHWKVEGEDEVDVGASSLWKSIKTADISSGLLLGVWGKADDSAFISSMQLLFLKTDVESAQITDMVFDSSIDDVNAKLSGIDNVYLARVAIKNTNTDGTNKTYTFSNSATRQNTLSTTQSTTNTVTAGTSLSVSAEVGVPLLGEGKVDATVSASYSYTHMTSTDTTESTAWTMSWNEGVTGNLLAPGTAAVCSATAYQGKYSSGYTSTVTASLKDGSSFTYKQRGQFDSVGFAQGSSNCEIMAIDKIPEGFEVQEATSSKAKRVVQFFA</sequence>
<proteinExistence type="predicted"/>
<dbReference type="AlphaFoldDB" id="A0A6A6S448"/>
<dbReference type="Pfam" id="PF03318">
    <property type="entry name" value="ETX_MTX2"/>
    <property type="match status" value="1"/>
</dbReference>
<dbReference type="Proteomes" id="UP000799753">
    <property type="component" value="Unassembled WGS sequence"/>
</dbReference>
<organism evidence="2 3">
    <name type="scientific">Massarina eburnea CBS 473.64</name>
    <dbReference type="NCBI Taxonomy" id="1395130"/>
    <lineage>
        <taxon>Eukaryota</taxon>
        <taxon>Fungi</taxon>
        <taxon>Dikarya</taxon>
        <taxon>Ascomycota</taxon>
        <taxon>Pezizomycotina</taxon>
        <taxon>Dothideomycetes</taxon>
        <taxon>Pleosporomycetidae</taxon>
        <taxon>Pleosporales</taxon>
        <taxon>Massarineae</taxon>
        <taxon>Massarinaceae</taxon>
        <taxon>Massarina</taxon>
    </lineage>
</organism>
<name>A0A6A6S448_9PLEO</name>
<feature type="chain" id="PRO_5025673257" description="Jacalin-type lectin domain-containing protein" evidence="1">
    <location>
        <begin position="22"/>
        <end position="398"/>
    </location>
</feature>